<dbReference type="CDD" id="cd07377">
    <property type="entry name" value="WHTH_GntR"/>
    <property type="match status" value="1"/>
</dbReference>
<gene>
    <name evidence="5" type="ORF">SAMN04488002_2122</name>
</gene>
<dbReference type="PANTHER" id="PTHR43537:SF5">
    <property type="entry name" value="UXU OPERON TRANSCRIPTIONAL REGULATOR"/>
    <property type="match status" value="1"/>
</dbReference>
<protein>
    <submittedName>
        <fullName evidence="5">Transcriptional regulator, GntR family</fullName>
    </submittedName>
</protein>
<evidence type="ECO:0000259" key="4">
    <source>
        <dbReference type="PROSITE" id="PS50949"/>
    </source>
</evidence>
<dbReference type="InterPro" id="IPR011711">
    <property type="entry name" value="GntR_C"/>
</dbReference>
<dbReference type="Pfam" id="PF07729">
    <property type="entry name" value="FCD"/>
    <property type="match status" value="1"/>
</dbReference>
<dbReference type="Gene3D" id="1.10.10.10">
    <property type="entry name" value="Winged helix-like DNA-binding domain superfamily/Winged helix DNA-binding domain"/>
    <property type="match status" value="1"/>
</dbReference>
<keyword evidence="2" id="KW-0238">DNA-binding</keyword>
<accession>A0A1I6GXD0</accession>
<sequence length="242" mass="26397">MDDLVDQLADRFAAPARREPSERAKDIAALRSFIVDGGYSAGDRLPSERDLIVELGMSRNALRKALDALDHDGTIWRHVGKGTFVAADDGQKGAGAIEQLGGQMTPVRMVQARLCIEPPLAREAAIHASRSAIANINQAKDAARAATTWAEYEAQDDLFHRRVAQASDNILLLTLFDHLNAVRRAVSGGAVIRATERPTAEHRSFDEHDRIAAAIEARDPHAAHMAMRRHIGSVSDRLFGEA</sequence>
<evidence type="ECO:0000256" key="3">
    <source>
        <dbReference type="ARBA" id="ARBA00023163"/>
    </source>
</evidence>
<evidence type="ECO:0000313" key="6">
    <source>
        <dbReference type="Proteomes" id="UP000199658"/>
    </source>
</evidence>
<dbReference type="Gene3D" id="1.20.120.530">
    <property type="entry name" value="GntR ligand-binding domain-like"/>
    <property type="match status" value="1"/>
</dbReference>
<reference evidence="6" key="1">
    <citation type="submission" date="2016-10" db="EMBL/GenBank/DDBJ databases">
        <authorList>
            <person name="Varghese N."/>
            <person name="Submissions S."/>
        </authorList>
    </citation>
    <scope>NUCLEOTIDE SEQUENCE [LARGE SCALE GENOMIC DNA]</scope>
    <source>
        <strain evidence="6">DSM 26921</strain>
    </source>
</reference>
<keyword evidence="6" id="KW-1185">Reference proteome</keyword>
<dbReference type="InterPro" id="IPR036390">
    <property type="entry name" value="WH_DNA-bd_sf"/>
</dbReference>
<dbReference type="AlphaFoldDB" id="A0A1I6GXD0"/>
<dbReference type="GO" id="GO:0003677">
    <property type="term" value="F:DNA binding"/>
    <property type="evidence" value="ECO:0007669"/>
    <property type="project" value="UniProtKB-KW"/>
</dbReference>
<dbReference type="Pfam" id="PF00392">
    <property type="entry name" value="GntR"/>
    <property type="match status" value="1"/>
</dbReference>
<dbReference type="InterPro" id="IPR000524">
    <property type="entry name" value="Tscrpt_reg_HTH_GntR"/>
</dbReference>
<evidence type="ECO:0000256" key="2">
    <source>
        <dbReference type="ARBA" id="ARBA00023125"/>
    </source>
</evidence>
<dbReference type="PROSITE" id="PS50949">
    <property type="entry name" value="HTH_GNTR"/>
    <property type="match status" value="1"/>
</dbReference>
<dbReference type="Proteomes" id="UP000199658">
    <property type="component" value="Unassembled WGS sequence"/>
</dbReference>
<dbReference type="SMART" id="SM00895">
    <property type="entry name" value="FCD"/>
    <property type="match status" value="1"/>
</dbReference>
<dbReference type="InterPro" id="IPR036388">
    <property type="entry name" value="WH-like_DNA-bd_sf"/>
</dbReference>
<dbReference type="InterPro" id="IPR008920">
    <property type="entry name" value="TF_FadR/GntR_C"/>
</dbReference>
<dbReference type="PANTHER" id="PTHR43537">
    <property type="entry name" value="TRANSCRIPTIONAL REGULATOR, GNTR FAMILY"/>
    <property type="match status" value="1"/>
</dbReference>
<keyword evidence="3" id="KW-0804">Transcription</keyword>
<organism evidence="5 6">
    <name type="scientific">Litoreibacter janthinus</name>
    <dbReference type="NCBI Taxonomy" id="670154"/>
    <lineage>
        <taxon>Bacteria</taxon>
        <taxon>Pseudomonadati</taxon>
        <taxon>Pseudomonadota</taxon>
        <taxon>Alphaproteobacteria</taxon>
        <taxon>Rhodobacterales</taxon>
        <taxon>Roseobacteraceae</taxon>
        <taxon>Litoreibacter</taxon>
    </lineage>
</organism>
<dbReference type="OrthoDB" id="284307at2"/>
<proteinExistence type="predicted"/>
<keyword evidence="1" id="KW-0805">Transcription regulation</keyword>
<dbReference type="RefSeq" id="WP_090216478.1">
    <property type="nucleotide sequence ID" value="NZ_FOYO01000001.1"/>
</dbReference>
<dbReference type="PRINTS" id="PR00035">
    <property type="entry name" value="HTHGNTR"/>
</dbReference>
<dbReference type="SMART" id="SM00345">
    <property type="entry name" value="HTH_GNTR"/>
    <property type="match status" value="1"/>
</dbReference>
<dbReference type="STRING" id="670154.SAMN04488002_2122"/>
<name>A0A1I6GXD0_9RHOB</name>
<evidence type="ECO:0000313" key="5">
    <source>
        <dbReference type="EMBL" id="SFR46913.1"/>
    </source>
</evidence>
<dbReference type="GO" id="GO:0003700">
    <property type="term" value="F:DNA-binding transcription factor activity"/>
    <property type="evidence" value="ECO:0007669"/>
    <property type="project" value="InterPro"/>
</dbReference>
<dbReference type="EMBL" id="FOYO01000001">
    <property type="protein sequence ID" value="SFR46913.1"/>
    <property type="molecule type" value="Genomic_DNA"/>
</dbReference>
<dbReference type="SUPFAM" id="SSF48008">
    <property type="entry name" value="GntR ligand-binding domain-like"/>
    <property type="match status" value="1"/>
</dbReference>
<dbReference type="SUPFAM" id="SSF46785">
    <property type="entry name" value="Winged helix' DNA-binding domain"/>
    <property type="match status" value="1"/>
</dbReference>
<evidence type="ECO:0000256" key="1">
    <source>
        <dbReference type="ARBA" id="ARBA00023015"/>
    </source>
</evidence>
<feature type="domain" description="HTH gntR-type" evidence="4">
    <location>
        <begin position="20"/>
        <end position="88"/>
    </location>
</feature>